<dbReference type="EMBL" id="BARW01000659">
    <property type="protein sequence ID" value="GAI67414.1"/>
    <property type="molecule type" value="Genomic_DNA"/>
</dbReference>
<sequence length="48" mass="5266">MSDIILKVKNLTKFFPIIGGIIRHKIGEVKAVNNVSFNLKKGDTVGIV</sequence>
<feature type="non-terminal residue" evidence="1">
    <location>
        <position position="48"/>
    </location>
</feature>
<organism evidence="1">
    <name type="scientific">marine sediment metagenome</name>
    <dbReference type="NCBI Taxonomy" id="412755"/>
    <lineage>
        <taxon>unclassified sequences</taxon>
        <taxon>metagenomes</taxon>
        <taxon>ecological metagenomes</taxon>
    </lineage>
</organism>
<reference evidence="1" key="1">
    <citation type="journal article" date="2014" name="Front. Microbiol.">
        <title>High frequency of phylogenetically diverse reductive dehalogenase-homologous genes in deep subseafloor sedimentary metagenomes.</title>
        <authorList>
            <person name="Kawai M."/>
            <person name="Futagami T."/>
            <person name="Toyoda A."/>
            <person name="Takaki Y."/>
            <person name="Nishi S."/>
            <person name="Hori S."/>
            <person name="Arai W."/>
            <person name="Tsubouchi T."/>
            <person name="Morono Y."/>
            <person name="Uchiyama I."/>
            <person name="Ito T."/>
            <person name="Fujiyama A."/>
            <person name="Inagaki F."/>
            <person name="Takami H."/>
        </authorList>
    </citation>
    <scope>NUCLEOTIDE SEQUENCE</scope>
    <source>
        <strain evidence="1">Expedition CK06-06</strain>
    </source>
</reference>
<dbReference type="AlphaFoldDB" id="X1SHZ3"/>
<evidence type="ECO:0000313" key="1">
    <source>
        <dbReference type="EMBL" id="GAI67414.1"/>
    </source>
</evidence>
<gene>
    <name evidence="1" type="ORF">S12H4_02616</name>
</gene>
<proteinExistence type="predicted"/>
<protein>
    <submittedName>
        <fullName evidence="1">Uncharacterized protein</fullName>
    </submittedName>
</protein>
<accession>X1SHZ3</accession>
<comment type="caution">
    <text evidence="1">The sequence shown here is derived from an EMBL/GenBank/DDBJ whole genome shotgun (WGS) entry which is preliminary data.</text>
</comment>
<name>X1SHZ3_9ZZZZ</name>